<evidence type="ECO:0000256" key="1">
    <source>
        <dbReference type="SAM" id="MobiDB-lite"/>
    </source>
</evidence>
<comment type="caution">
    <text evidence="2">The sequence shown here is derived from an EMBL/GenBank/DDBJ whole genome shotgun (WGS) entry which is preliminary data.</text>
</comment>
<reference evidence="2 3" key="1">
    <citation type="submission" date="2024-02" db="EMBL/GenBank/DDBJ databases">
        <authorList>
            <person name="Chen Y."/>
            <person name="Shah S."/>
            <person name="Dougan E. K."/>
            <person name="Thang M."/>
            <person name="Chan C."/>
        </authorList>
    </citation>
    <scope>NUCLEOTIDE SEQUENCE [LARGE SCALE GENOMIC DNA]</scope>
</reference>
<dbReference type="EMBL" id="CAXAMN010024951">
    <property type="protein sequence ID" value="CAK9091290.1"/>
    <property type="molecule type" value="Genomic_DNA"/>
</dbReference>
<sequence>MPTIPGSDDEKVMPQQPAEAKPGHTEEDEDPSGDEDIHVEPGVCPCCEQRIGEQDKDALPGVTMTVTTPKQDAGLPICLKCSYIKRGSFKKLTVGEFLRLKRKCRPLSDKIASLRRKLVQALCRNPKAKPRHEVVDHKFYTTRTSSDYIDFRQEGTWHDLKEYFDKVADEDSKKKLRSVSQKKAYLEKLGIRIQADERGVEGVVIIEGPKKVLLGHRMSASKTKQSEHADKASMDELQKEDAAKLQISAQTKDEEERALAEPVQEEDSEKEVEDEKENNSSDEDDWGVAQKGPGKAKQKQAQPKRRPKAAAPSTSGTEKSERGGEGGGEGEESMPPPPPPKPSANVPKNVDKLVAQSGTVTHMLQQVNPLLVWQNPGKFKDCESKPEKATAYLAGLEAAEQTEKVREARRQLFKVAKDLDNWCNLVNNIKASFLHETSDVHDFMNYIAENLTRITKLLALQSAECVKLALVELGRLYAEASVVPGPLTDGYRSALFQFLSMEELEQYKSFSHISFGKIFAAGTDAGNKALDKNFFLQVQASIFNGWLDRLRTASDEATHALLLHLPKEFKHLPVLRRDLPENMHVLELEGAEFKNTSGLGLRVLVDMQKLVVCGMLDPHESSAPEHFHPEQKQEVKVAISASAVFSAKVNLIFRSNAVLRRLWEHAVSVSKNILTEKKAEEVSATVLGNVQKLNSFLDTPDCSPSEEFQELLSGCKDLMDVASAMGLLKGDSGSATEQPEVNAEIGKALNELREKMKTFAMESMTKLGDWFTAQWPLKPEAPGFDVTQKENFSALTSILKTRGQICTTVLKEDPEMYLRLLWVIEKVEGFIGQGASLSNAWKLSKGIHDDLRVARMPVYQSGSWASPCTRASLRLKQLVVQQGPNIITKLIQDKNKDGINEAKSMLCGLEDLEGRLLGMRSVLEDQGNFEVYSKDAPNDLVQICKHASAIAKAVNYDMDTLQAVKPEAKSAIEDYLEKVRSYLNMIIGNIERDGAKWEKIVLRYKPVIAVAEMWQAERLAEINWMFTSNEDVDKDTKSMVTFRDELPCHLQPMKGIVACKAALRADQKLYEVVDMLHSLRKRSRSWPA</sequence>
<evidence type="ECO:0000313" key="2">
    <source>
        <dbReference type="EMBL" id="CAK9091290.1"/>
    </source>
</evidence>
<evidence type="ECO:0000313" key="3">
    <source>
        <dbReference type="Proteomes" id="UP001642484"/>
    </source>
</evidence>
<protein>
    <submittedName>
        <fullName evidence="2">Uncharacterized protein</fullName>
    </submittedName>
</protein>
<proteinExistence type="predicted"/>
<keyword evidence="3" id="KW-1185">Reference proteome</keyword>
<organism evidence="2 3">
    <name type="scientific">Durusdinium trenchii</name>
    <dbReference type="NCBI Taxonomy" id="1381693"/>
    <lineage>
        <taxon>Eukaryota</taxon>
        <taxon>Sar</taxon>
        <taxon>Alveolata</taxon>
        <taxon>Dinophyceae</taxon>
        <taxon>Suessiales</taxon>
        <taxon>Symbiodiniaceae</taxon>
        <taxon>Durusdinium</taxon>
    </lineage>
</organism>
<feature type="region of interest" description="Disordered" evidence="1">
    <location>
        <begin position="1"/>
        <end position="37"/>
    </location>
</feature>
<gene>
    <name evidence="2" type="ORF">CCMP2556_LOCUS43802</name>
</gene>
<dbReference type="Proteomes" id="UP001642484">
    <property type="component" value="Unassembled WGS sequence"/>
</dbReference>
<feature type="compositionally biased region" description="Basic and acidic residues" evidence="1">
    <location>
        <begin position="224"/>
        <end position="243"/>
    </location>
</feature>
<name>A0ABP0QSN0_9DINO</name>
<feature type="compositionally biased region" description="Acidic residues" evidence="1">
    <location>
        <begin position="263"/>
        <end position="286"/>
    </location>
</feature>
<accession>A0ABP0QSN0</accession>
<feature type="compositionally biased region" description="Basic residues" evidence="1">
    <location>
        <begin position="294"/>
        <end position="308"/>
    </location>
</feature>
<feature type="region of interest" description="Disordered" evidence="1">
    <location>
        <begin position="218"/>
        <end position="348"/>
    </location>
</feature>